<gene>
    <name evidence="1" type="ORF">FLL45_16680</name>
</gene>
<organism evidence="1 2">
    <name type="scientific">Aliikangiella marina</name>
    <dbReference type="NCBI Taxonomy" id="1712262"/>
    <lineage>
        <taxon>Bacteria</taxon>
        <taxon>Pseudomonadati</taxon>
        <taxon>Pseudomonadota</taxon>
        <taxon>Gammaproteobacteria</taxon>
        <taxon>Oceanospirillales</taxon>
        <taxon>Pleioneaceae</taxon>
        <taxon>Aliikangiella</taxon>
    </lineage>
</organism>
<name>A0A545T791_9GAMM</name>
<dbReference type="InterPro" id="IPR021880">
    <property type="entry name" value="DUF3489"/>
</dbReference>
<dbReference type="Pfam" id="PF11994">
    <property type="entry name" value="DUF3489"/>
    <property type="match status" value="1"/>
</dbReference>
<keyword evidence="2" id="KW-1185">Reference proteome</keyword>
<comment type="caution">
    <text evidence="1">The sequence shown here is derived from an EMBL/GenBank/DDBJ whole genome shotgun (WGS) entry which is preliminary data.</text>
</comment>
<evidence type="ECO:0000313" key="2">
    <source>
        <dbReference type="Proteomes" id="UP000317839"/>
    </source>
</evidence>
<dbReference type="OrthoDB" id="6057673at2"/>
<reference evidence="1 2" key="1">
    <citation type="submission" date="2019-06" db="EMBL/GenBank/DDBJ databases">
        <title>Draft genome of Aliikangiella marina GYP-15.</title>
        <authorList>
            <person name="Wang G."/>
        </authorList>
    </citation>
    <scope>NUCLEOTIDE SEQUENCE [LARGE SCALE GENOMIC DNA]</scope>
    <source>
        <strain evidence="1 2">GYP-15</strain>
    </source>
</reference>
<accession>A0A545T791</accession>
<evidence type="ECO:0000313" key="1">
    <source>
        <dbReference type="EMBL" id="TQV73089.1"/>
    </source>
</evidence>
<dbReference type="Proteomes" id="UP000317839">
    <property type="component" value="Unassembled WGS sequence"/>
</dbReference>
<protein>
    <submittedName>
        <fullName evidence="1">DUF3489 domain-containing protein</fullName>
    </submittedName>
</protein>
<sequence>MPNKERTMSKLTDTQAAILQAASKRPDGNIEPLPSNINAGIKPRVIQGLLTRKLITQNGDSYTINENGFDAIGLEAPLKSETNKTITLREGTKQSRMIALMQRPEGASIEEICTETGWQKHTVRGVFSNTVKKRLGMTITSYKDDGQQRRYRVQGGDQ</sequence>
<proteinExistence type="predicted"/>
<dbReference type="EMBL" id="VIKR01000004">
    <property type="protein sequence ID" value="TQV73089.1"/>
    <property type="molecule type" value="Genomic_DNA"/>
</dbReference>
<dbReference type="AlphaFoldDB" id="A0A545T791"/>